<reference evidence="6 7" key="1">
    <citation type="journal article" date="2017" name="Gigascience">
        <title>Draft genome of the honey bee ectoparasitic mite, Tropilaelaps mercedesae, is shaped by the parasitic life history.</title>
        <authorList>
            <person name="Dong X."/>
            <person name="Armstrong S.D."/>
            <person name="Xia D."/>
            <person name="Makepeace B.L."/>
            <person name="Darby A.C."/>
            <person name="Kadowaki T."/>
        </authorList>
    </citation>
    <scope>NUCLEOTIDE SEQUENCE [LARGE SCALE GENOMIC DNA]</scope>
    <source>
        <strain evidence="6">Wuxi-XJTLU</strain>
    </source>
</reference>
<dbReference type="EMBL" id="MNPL01029270">
    <property type="protein sequence ID" value="OQR67306.1"/>
    <property type="molecule type" value="Genomic_DNA"/>
</dbReference>
<name>A0A1V9X1L1_9ACAR</name>
<dbReference type="AlphaFoldDB" id="A0A1V9X1L1"/>
<dbReference type="InParanoid" id="A0A1V9X1L1"/>
<dbReference type="GO" id="GO:0008124">
    <property type="term" value="F:4-alpha-hydroxytetrahydrobiopterin dehydratase activity"/>
    <property type="evidence" value="ECO:0007669"/>
    <property type="project" value="UniProtKB-EC"/>
</dbReference>
<dbReference type="PANTHER" id="PTHR12599">
    <property type="entry name" value="PTERIN-4-ALPHA-CARBINOLAMINE DEHYDRATASE"/>
    <property type="match status" value="1"/>
</dbReference>
<comment type="similarity">
    <text evidence="2">Belongs to the pterin-4-alpha-carbinolamine dehydratase family.</text>
</comment>
<dbReference type="STRING" id="418985.A0A1V9X1L1"/>
<evidence type="ECO:0000256" key="1">
    <source>
        <dbReference type="ARBA" id="ARBA00001554"/>
    </source>
</evidence>
<dbReference type="GO" id="GO:0006729">
    <property type="term" value="P:tetrahydrobiopterin biosynthetic process"/>
    <property type="evidence" value="ECO:0007669"/>
    <property type="project" value="InterPro"/>
</dbReference>
<keyword evidence="7" id="KW-1185">Reference proteome</keyword>
<dbReference type="Pfam" id="PF01329">
    <property type="entry name" value="Pterin_4a"/>
    <property type="match status" value="1"/>
</dbReference>
<dbReference type="Proteomes" id="UP000192247">
    <property type="component" value="Unassembled WGS sequence"/>
</dbReference>
<comment type="catalytic activity">
    <reaction evidence="1">
        <text>(4aS,6R)-4a-hydroxy-L-erythro-5,6,7,8-tetrahydrobiopterin = (6R)-L-erythro-6,7-dihydrobiopterin + H2O</text>
        <dbReference type="Rhea" id="RHEA:11920"/>
        <dbReference type="ChEBI" id="CHEBI:15377"/>
        <dbReference type="ChEBI" id="CHEBI:15642"/>
        <dbReference type="ChEBI" id="CHEBI:43120"/>
        <dbReference type="EC" id="4.2.1.96"/>
    </reaction>
</comment>
<dbReference type="FunCoup" id="A0A1V9X1L1">
    <property type="interactions" value="43"/>
</dbReference>
<evidence type="ECO:0000256" key="2">
    <source>
        <dbReference type="ARBA" id="ARBA00006472"/>
    </source>
</evidence>
<keyword evidence="4" id="KW-0456">Lyase</keyword>
<dbReference type="PANTHER" id="PTHR12599:SF0">
    <property type="entry name" value="PTERIN-4-ALPHA-CARBINOLAMINE DEHYDRATASE"/>
    <property type="match status" value="1"/>
</dbReference>
<protein>
    <recommendedName>
        <fullName evidence="3">4a-hydroxytetrahydrobiopterin dehydratase</fullName>
        <ecNumber evidence="3">4.2.1.96</ecNumber>
    </recommendedName>
    <alternativeName>
        <fullName evidence="5">4-alpha-hydroxy-tetrahydropterin dehydratase</fullName>
    </alternativeName>
</protein>
<dbReference type="Gene3D" id="3.30.1360.20">
    <property type="entry name" value="Transcriptional coactivator/pterin dehydratase"/>
    <property type="match status" value="1"/>
</dbReference>
<dbReference type="OrthoDB" id="277398at2759"/>
<evidence type="ECO:0000256" key="3">
    <source>
        <dbReference type="ARBA" id="ARBA00013252"/>
    </source>
</evidence>
<evidence type="ECO:0000256" key="5">
    <source>
        <dbReference type="ARBA" id="ARBA00030497"/>
    </source>
</evidence>
<comment type="caution">
    <text evidence="6">The sequence shown here is derived from an EMBL/GenBank/DDBJ whole genome shotgun (WGS) entry which is preliminary data.</text>
</comment>
<dbReference type="InterPro" id="IPR001533">
    <property type="entry name" value="Pterin_deHydtase"/>
</dbReference>
<organism evidence="6 7">
    <name type="scientific">Tropilaelaps mercedesae</name>
    <dbReference type="NCBI Taxonomy" id="418985"/>
    <lineage>
        <taxon>Eukaryota</taxon>
        <taxon>Metazoa</taxon>
        <taxon>Ecdysozoa</taxon>
        <taxon>Arthropoda</taxon>
        <taxon>Chelicerata</taxon>
        <taxon>Arachnida</taxon>
        <taxon>Acari</taxon>
        <taxon>Parasitiformes</taxon>
        <taxon>Mesostigmata</taxon>
        <taxon>Gamasina</taxon>
        <taxon>Dermanyssoidea</taxon>
        <taxon>Laelapidae</taxon>
        <taxon>Tropilaelaps</taxon>
    </lineage>
</organism>
<dbReference type="InterPro" id="IPR036428">
    <property type="entry name" value="PCD_sf"/>
</dbReference>
<dbReference type="EC" id="4.2.1.96" evidence="3"/>
<evidence type="ECO:0000313" key="7">
    <source>
        <dbReference type="Proteomes" id="UP000192247"/>
    </source>
</evidence>
<dbReference type="HAMAP" id="MF_00434">
    <property type="entry name" value="Pterin_4_alpha"/>
    <property type="match status" value="1"/>
</dbReference>
<evidence type="ECO:0000256" key="4">
    <source>
        <dbReference type="ARBA" id="ARBA00023239"/>
    </source>
</evidence>
<gene>
    <name evidence="6" type="ORF">BIW11_13600</name>
</gene>
<dbReference type="CDD" id="cd00914">
    <property type="entry name" value="PCD_DCoH_subfamily_b"/>
    <property type="match status" value="1"/>
</dbReference>
<sequence length="119" mass="13540">MKLSFFLLSSVSKRSTAMGSILTEAERTEHLAPLLKSGWRHIADRDAIQKLFILRDFNEAFGLMSRVALRAEKMNHHPEWSNVYNKVDITLVSHDVKGLSMRDIRLAKFIEDASGKVPT</sequence>
<evidence type="ECO:0000313" key="6">
    <source>
        <dbReference type="EMBL" id="OQR67306.1"/>
    </source>
</evidence>
<dbReference type="NCBIfam" id="NF002018">
    <property type="entry name" value="PRK00823.1-3"/>
    <property type="match status" value="1"/>
</dbReference>
<accession>A0A1V9X1L1</accession>
<proteinExistence type="inferred from homology"/>
<dbReference type="SUPFAM" id="SSF55248">
    <property type="entry name" value="PCD-like"/>
    <property type="match status" value="1"/>
</dbReference>